<comment type="caution">
    <text evidence="2">The sequence shown here is derived from an EMBL/GenBank/DDBJ whole genome shotgun (WGS) entry which is preliminary data.</text>
</comment>
<dbReference type="GO" id="GO:0008556">
    <property type="term" value="F:P-type potassium transmembrane transporter activity"/>
    <property type="evidence" value="ECO:0007669"/>
    <property type="project" value="InterPro"/>
</dbReference>
<gene>
    <name evidence="2" type="primary">kdpF</name>
    <name evidence="2" type="ORF">DI536_25255</name>
</gene>
<feature type="transmembrane region" description="Helical" evidence="1">
    <location>
        <begin position="6"/>
        <end position="25"/>
    </location>
</feature>
<dbReference type="Pfam" id="PF09604">
    <property type="entry name" value="Potass_KdpF"/>
    <property type="match status" value="1"/>
</dbReference>
<keyword evidence="1" id="KW-0472">Membrane</keyword>
<reference evidence="2 3" key="1">
    <citation type="submission" date="2017-08" db="EMBL/GenBank/DDBJ databases">
        <title>Infants hospitalized years apart are colonized by the same room-sourced microbial strains.</title>
        <authorList>
            <person name="Brooks B."/>
            <person name="Olm M.R."/>
            <person name="Firek B.A."/>
            <person name="Baker R."/>
            <person name="Thomas B.C."/>
            <person name="Morowitz M.J."/>
            <person name="Banfield J.F."/>
        </authorList>
    </citation>
    <scope>NUCLEOTIDE SEQUENCE [LARGE SCALE GENOMIC DNA]</scope>
    <source>
        <strain evidence="2">S2_003_000_R2_14</strain>
    </source>
</reference>
<dbReference type="InterPro" id="IPR011726">
    <property type="entry name" value="KdpF"/>
</dbReference>
<organism evidence="2 3">
    <name type="scientific">Archangium gephyra</name>
    <dbReference type="NCBI Taxonomy" id="48"/>
    <lineage>
        <taxon>Bacteria</taxon>
        <taxon>Pseudomonadati</taxon>
        <taxon>Myxococcota</taxon>
        <taxon>Myxococcia</taxon>
        <taxon>Myxococcales</taxon>
        <taxon>Cystobacterineae</taxon>
        <taxon>Archangiaceae</taxon>
        <taxon>Archangium</taxon>
    </lineage>
</organism>
<evidence type="ECO:0000313" key="2">
    <source>
        <dbReference type="EMBL" id="PZR08219.1"/>
    </source>
</evidence>
<accession>A0A2W5SXS3</accession>
<dbReference type="Proteomes" id="UP000249061">
    <property type="component" value="Unassembled WGS sequence"/>
</dbReference>
<name>A0A2W5SXS3_9BACT</name>
<dbReference type="NCBIfam" id="TIGR02115">
    <property type="entry name" value="potass_kdpF"/>
    <property type="match status" value="1"/>
</dbReference>
<dbReference type="EMBL" id="QFQP01000026">
    <property type="protein sequence ID" value="PZR08219.1"/>
    <property type="molecule type" value="Genomic_DNA"/>
</dbReference>
<evidence type="ECO:0000313" key="3">
    <source>
        <dbReference type="Proteomes" id="UP000249061"/>
    </source>
</evidence>
<keyword evidence="1" id="KW-0812">Transmembrane</keyword>
<dbReference type="GO" id="GO:0005886">
    <property type="term" value="C:plasma membrane"/>
    <property type="evidence" value="ECO:0007669"/>
    <property type="project" value="InterPro"/>
</dbReference>
<keyword evidence="1" id="KW-1133">Transmembrane helix</keyword>
<sequence>MSVLIYIGGGLAAALLGYLFFALLFPEKLS</sequence>
<dbReference type="AlphaFoldDB" id="A0A2W5SXS3"/>
<evidence type="ECO:0000256" key="1">
    <source>
        <dbReference type="SAM" id="Phobius"/>
    </source>
</evidence>
<proteinExistence type="predicted"/>
<protein>
    <submittedName>
        <fullName evidence="2">K(+)-transporting ATPase subunit F</fullName>
    </submittedName>
</protein>